<dbReference type="OrthoDB" id="9768696at2"/>
<dbReference type="InterPro" id="IPR003778">
    <property type="entry name" value="CT_A_B"/>
</dbReference>
<evidence type="ECO:0000256" key="3">
    <source>
        <dbReference type="ARBA" id="ARBA00022840"/>
    </source>
</evidence>
<proteinExistence type="predicted"/>
<feature type="domain" description="Carboxyltransferase" evidence="4">
    <location>
        <begin position="26"/>
        <end position="286"/>
    </location>
</feature>
<dbReference type="InterPro" id="IPR052708">
    <property type="entry name" value="PxpC"/>
</dbReference>
<dbReference type="RefSeq" id="WP_104433973.1">
    <property type="nucleotide sequence ID" value="NZ_PTJD01000011.1"/>
</dbReference>
<keyword evidence="2" id="KW-0378">Hydrolase</keyword>
<dbReference type="EMBL" id="PTJD01000011">
    <property type="protein sequence ID" value="PPK93125.1"/>
    <property type="molecule type" value="Genomic_DNA"/>
</dbReference>
<dbReference type="Gene3D" id="2.40.100.10">
    <property type="entry name" value="Cyclophilin-like"/>
    <property type="match status" value="1"/>
</dbReference>
<evidence type="ECO:0000259" key="4">
    <source>
        <dbReference type="SMART" id="SM00797"/>
    </source>
</evidence>
<dbReference type="Proteomes" id="UP000239485">
    <property type="component" value="Unassembled WGS sequence"/>
</dbReference>
<accession>A0A2S6IFY4</accession>
<keyword evidence="1" id="KW-0547">Nucleotide-binding</keyword>
<dbReference type="AlphaFoldDB" id="A0A2S6IFY4"/>
<dbReference type="PANTHER" id="PTHR43309:SF3">
    <property type="entry name" value="5-OXOPROLINASE SUBUNIT C"/>
    <property type="match status" value="1"/>
</dbReference>
<evidence type="ECO:0000256" key="1">
    <source>
        <dbReference type="ARBA" id="ARBA00022741"/>
    </source>
</evidence>
<dbReference type="SMART" id="SM00797">
    <property type="entry name" value="AHS2"/>
    <property type="match status" value="1"/>
</dbReference>
<dbReference type="Pfam" id="PF02626">
    <property type="entry name" value="CT_A_B"/>
    <property type="match status" value="1"/>
</dbReference>
<evidence type="ECO:0000256" key="2">
    <source>
        <dbReference type="ARBA" id="ARBA00022801"/>
    </source>
</evidence>
<reference evidence="5 6" key="1">
    <citation type="submission" date="2018-02" db="EMBL/GenBank/DDBJ databases">
        <title>Genomic Encyclopedia of Archaeal and Bacterial Type Strains, Phase II (KMG-II): from individual species to whole genera.</title>
        <authorList>
            <person name="Goeker M."/>
        </authorList>
    </citation>
    <scope>NUCLEOTIDE SEQUENCE [LARGE SCALE GENOMIC DNA]</scope>
    <source>
        <strain evidence="5 6">DSM 22857</strain>
    </source>
</reference>
<dbReference type="NCBIfam" id="TIGR00724">
    <property type="entry name" value="urea_amlyse_rel"/>
    <property type="match status" value="1"/>
</dbReference>
<sequence length="286" mass="29442">MTRALEVLAAGPFTSVQDTGRPGLADMGVGPSGAADRGALLLVNRLLGNDPRAAALEATLGGLRLRARGAVAVAVTGAAGPLRCAGRDAWAGEVLHLRDGEELEVGLPEAGLRSYVGVRGGVDVRPVLGSRSTDVLSGLGPPPIAAGQVLPVGTAPAHWPQVDAVAVAPAAGEVRLRVLPGPRDDWFVPAALRELLTAAWTVTARSDRVGMRLAGPVLRRSRTEELPSEGVVRGALQVAADGSPALFLADHPLTGGYPVIAVVLDADVDRAAQARPGQVLRFARKR</sequence>
<dbReference type="GO" id="GO:0005524">
    <property type="term" value="F:ATP binding"/>
    <property type="evidence" value="ECO:0007669"/>
    <property type="project" value="UniProtKB-KW"/>
</dbReference>
<name>A0A2S6IFY4_9ACTN</name>
<comment type="caution">
    <text evidence="5">The sequence shown here is derived from an EMBL/GenBank/DDBJ whole genome shotgun (WGS) entry which is preliminary data.</text>
</comment>
<evidence type="ECO:0000313" key="6">
    <source>
        <dbReference type="Proteomes" id="UP000239485"/>
    </source>
</evidence>
<protein>
    <submittedName>
        <fullName evidence="5">Biotin-dependent carboxylase-like uncharacterized protein</fullName>
    </submittedName>
</protein>
<dbReference type="PANTHER" id="PTHR43309">
    <property type="entry name" value="5-OXOPROLINASE SUBUNIT C"/>
    <property type="match status" value="1"/>
</dbReference>
<keyword evidence="3" id="KW-0067">ATP-binding</keyword>
<organism evidence="5 6">
    <name type="scientific">Kineococcus xinjiangensis</name>
    <dbReference type="NCBI Taxonomy" id="512762"/>
    <lineage>
        <taxon>Bacteria</taxon>
        <taxon>Bacillati</taxon>
        <taxon>Actinomycetota</taxon>
        <taxon>Actinomycetes</taxon>
        <taxon>Kineosporiales</taxon>
        <taxon>Kineosporiaceae</taxon>
        <taxon>Kineococcus</taxon>
    </lineage>
</organism>
<dbReference type="SUPFAM" id="SSF50891">
    <property type="entry name" value="Cyclophilin-like"/>
    <property type="match status" value="1"/>
</dbReference>
<gene>
    <name evidence="5" type="ORF">CLV92_11142</name>
</gene>
<keyword evidence="6" id="KW-1185">Reference proteome</keyword>
<dbReference type="GO" id="GO:0016787">
    <property type="term" value="F:hydrolase activity"/>
    <property type="evidence" value="ECO:0007669"/>
    <property type="project" value="UniProtKB-KW"/>
</dbReference>
<dbReference type="InterPro" id="IPR029000">
    <property type="entry name" value="Cyclophilin-like_dom_sf"/>
</dbReference>
<evidence type="ECO:0000313" key="5">
    <source>
        <dbReference type="EMBL" id="PPK93125.1"/>
    </source>
</evidence>